<protein>
    <submittedName>
        <fullName evidence="2">Uncharacterized protein</fullName>
    </submittedName>
</protein>
<dbReference type="AlphaFoldDB" id="A0A2S2PKR8"/>
<feature type="region of interest" description="Disordered" evidence="1">
    <location>
        <begin position="356"/>
        <end position="378"/>
    </location>
</feature>
<feature type="compositionally biased region" description="Polar residues" evidence="1">
    <location>
        <begin position="368"/>
        <end position="378"/>
    </location>
</feature>
<sequence>MSHSHFLTKENFPSFCKKLSELEWTMDSTCTEKPESSSPAYSFLPTARNVPISDYHPKESYQRFLIDSNEDNTLIEKYLKQECDTYKLFGGPPINPLFTDEGRGSSIEDSPKSFSYFSKTNCTYMDKSIWAQDSGNDSWPDAFLPLDIKEETAWKELNTETKKEPMSWAVIQRPAKEDKFKPINQLVDAGAAIFPDGSQFEIDLSYEAFDAVEVEGKLYIGKDEFRRTDDGLLYKVCNQDKGTQTDNWDDDETVLVTRTARRHYHFPIFQNWHTSQSGDNQDLLSDFFNPQRAREIRGDLDDRPQMVDMLRNIMGMQHIWDKPTMFNEIDAYPEQNLYIPTTCNELAATYTILQSDSGSESSDDIDNNCGTLFRNSRT</sequence>
<evidence type="ECO:0000256" key="1">
    <source>
        <dbReference type="SAM" id="MobiDB-lite"/>
    </source>
</evidence>
<organism evidence="2">
    <name type="scientific">Schizaphis graminum</name>
    <name type="common">Green bug aphid</name>
    <dbReference type="NCBI Taxonomy" id="13262"/>
    <lineage>
        <taxon>Eukaryota</taxon>
        <taxon>Metazoa</taxon>
        <taxon>Ecdysozoa</taxon>
        <taxon>Arthropoda</taxon>
        <taxon>Hexapoda</taxon>
        <taxon>Insecta</taxon>
        <taxon>Pterygota</taxon>
        <taxon>Neoptera</taxon>
        <taxon>Paraneoptera</taxon>
        <taxon>Hemiptera</taxon>
        <taxon>Sternorrhyncha</taxon>
        <taxon>Aphidomorpha</taxon>
        <taxon>Aphidoidea</taxon>
        <taxon>Aphididae</taxon>
        <taxon>Aphidini</taxon>
        <taxon>Schizaphis</taxon>
    </lineage>
</organism>
<reference evidence="2" key="1">
    <citation type="submission" date="2018-04" db="EMBL/GenBank/DDBJ databases">
        <title>Transcriptome of Schizaphis graminum biotype I.</title>
        <authorList>
            <person name="Scully E.D."/>
            <person name="Geib S.M."/>
            <person name="Palmer N.A."/>
            <person name="Koch K."/>
            <person name="Bradshaw J."/>
            <person name="Heng-Moss T."/>
            <person name="Sarath G."/>
        </authorList>
    </citation>
    <scope>NUCLEOTIDE SEQUENCE</scope>
</reference>
<proteinExistence type="predicted"/>
<dbReference type="EMBL" id="GGMR01017404">
    <property type="protein sequence ID" value="MBY30023.1"/>
    <property type="molecule type" value="Transcribed_RNA"/>
</dbReference>
<evidence type="ECO:0000313" key="2">
    <source>
        <dbReference type="EMBL" id="MBY30023.1"/>
    </source>
</evidence>
<accession>A0A2S2PKR8</accession>
<name>A0A2S2PKR8_SCHGA</name>
<gene>
    <name evidence="2" type="ORF">g.82172</name>
</gene>